<gene>
    <name evidence="8" type="primary">hpaIIM_2</name>
    <name evidence="8" type="ORF">MiTs_02291</name>
</gene>
<dbReference type="EC" id="2.1.1.37" evidence="7"/>
<evidence type="ECO:0000256" key="2">
    <source>
        <dbReference type="ARBA" id="ARBA00022679"/>
    </source>
</evidence>
<dbReference type="Gene3D" id="3.90.120.30">
    <property type="match status" value="1"/>
</dbReference>
<dbReference type="CDD" id="cd00315">
    <property type="entry name" value="Cyt_C5_DNA_methylase"/>
    <property type="match status" value="1"/>
</dbReference>
<feature type="active site" evidence="5">
    <location>
        <position position="72"/>
    </location>
</feature>
<comment type="catalytic activity">
    <reaction evidence="7">
        <text>a 2'-deoxycytidine in DNA + S-adenosyl-L-methionine = a 5-methyl-2'-deoxycytidine in DNA + S-adenosyl-L-homocysteine + H(+)</text>
        <dbReference type="Rhea" id="RHEA:13681"/>
        <dbReference type="Rhea" id="RHEA-COMP:11369"/>
        <dbReference type="Rhea" id="RHEA-COMP:11370"/>
        <dbReference type="ChEBI" id="CHEBI:15378"/>
        <dbReference type="ChEBI" id="CHEBI:57856"/>
        <dbReference type="ChEBI" id="CHEBI:59789"/>
        <dbReference type="ChEBI" id="CHEBI:85452"/>
        <dbReference type="ChEBI" id="CHEBI:85454"/>
        <dbReference type="EC" id="2.1.1.37"/>
    </reaction>
</comment>
<organism evidence="8 9">
    <name type="scientific">Microcystis aeruginosa NIES-2521</name>
    <dbReference type="NCBI Taxonomy" id="2303983"/>
    <lineage>
        <taxon>Bacteria</taxon>
        <taxon>Bacillati</taxon>
        <taxon>Cyanobacteriota</taxon>
        <taxon>Cyanophyceae</taxon>
        <taxon>Oscillatoriophycideae</taxon>
        <taxon>Chroococcales</taxon>
        <taxon>Microcystaceae</taxon>
        <taxon>Microcystis</taxon>
    </lineage>
</organism>
<dbReference type="PANTHER" id="PTHR46098">
    <property type="entry name" value="TRNA (CYTOSINE(38)-C(5))-METHYLTRANSFERASE"/>
    <property type="match status" value="1"/>
</dbReference>
<dbReference type="SUPFAM" id="SSF53335">
    <property type="entry name" value="S-adenosyl-L-methionine-dependent methyltransferases"/>
    <property type="match status" value="1"/>
</dbReference>
<dbReference type="PROSITE" id="PS00094">
    <property type="entry name" value="C5_MTASE_1"/>
    <property type="match status" value="1"/>
</dbReference>
<dbReference type="PROSITE" id="PS51679">
    <property type="entry name" value="SAM_MT_C5"/>
    <property type="match status" value="1"/>
</dbReference>
<dbReference type="GO" id="GO:0009307">
    <property type="term" value="P:DNA restriction-modification system"/>
    <property type="evidence" value="ECO:0007669"/>
    <property type="project" value="UniProtKB-KW"/>
</dbReference>
<dbReference type="PANTHER" id="PTHR46098:SF1">
    <property type="entry name" value="TRNA (CYTOSINE(38)-C(5))-METHYLTRANSFERASE"/>
    <property type="match status" value="1"/>
</dbReference>
<dbReference type="Proteomes" id="UP000324689">
    <property type="component" value="Unassembled WGS sequence"/>
</dbReference>
<evidence type="ECO:0000256" key="6">
    <source>
        <dbReference type="RuleBase" id="RU000416"/>
    </source>
</evidence>
<dbReference type="InterPro" id="IPR031303">
    <property type="entry name" value="C5_meth_CS"/>
</dbReference>
<name>A0A5A5RUP8_MICAE</name>
<dbReference type="InterPro" id="IPR029063">
    <property type="entry name" value="SAM-dependent_MTases_sf"/>
</dbReference>
<dbReference type="Gene3D" id="3.40.50.150">
    <property type="entry name" value="Vaccinia Virus protein VP39"/>
    <property type="match status" value="1"/>
</dbReference>
<keyword evidence="4" id="KW-0680">Restriction system</keyword>
<dbReference type="Pfam" id="PF00145">
    <property type="entry name" value="DNA_methylase"/>
    <property type="match status" value="1"/>
</dbReference>
<evidence type="ECO:0000256" key="3">
    <source>
        <dbReference type="ARBA" id="ARBA00022691"/>
    </source>
</evidence>
<evidence type="ECO:0000313" key="9">
    <source>
        <dbReference type="Proteomes" id="UP000324689"/>
    </source>
</evidence>
<evidence type="ECO:0000256" key="5">
    <source>
        <dbReference type="PROSITE-ProRule" id="PRU01016"/>
    </source>
</evidence>
<dbReference type="InterPro" id="IPR050750">
    <property type="entry name" value="C5-MTase"/>
</dbReference>
<keyword evidence="2 5" id="KW-0808">Transferase</keyword>
<dbReference type="InterPro" id="IPR018117">
    <property type="entry name" value="C5_DNA_meth_AS"/>
</dbReference>
<comment type="similarity">
    <text evidence="5 6">Belongs to the class I-like SAM-binding methyltransferase superfamily. C5-methyltransferase family.</text>
</comment>
<dbReference type="PRINTS" id="PR00105">
    <property type="entry name" value="C5METTRFRASE"/>
</dbReference>
<keyword evidence="3 5" id="KW-0949">S-adenosyl-L-methionine</keyword>
<evidence type="ECO:0000256" key="7">
    <source>
        <dbReference type="RuleBase" id="RU000417"/>
    </source>
</evidence>
<proteinExistence type="inferred from homology"/>
<sequence length="375" mass="42868">MWTFIDLFAGIGGFRIALENLGCQCVFSSEIDPHSQKVYLANYGHLPDNQDIRKLEVKTVPDHDILCGGFPCQAFSIAGRKHGFEDARGTLFFEVARILHEKKPKAFILENVQGLVHHDRGKTLKTILDILEKDLHYFVPSPQILNARYFGVPQNRPRIFIVGFREDLNIYHFSYPQPTHQETCLKDILEEKEVSVKYYLSNQYLETLFKHRARHENKGNGFGYEIISPDGIANAIVVGGMGKERNLVIDQRLTNFTPVTRIKGEVNKLFVRRMTPREWARLQGFPDSFQIVVSDVQAYKQFGNSVAIPVVKAVAKEVIKALDLSRDSQENIRVKDLQGRQLEPEVLNVEKSRTKFDIIDNKKSKCTPINVNKPC</sequence>
<dbReference type="InterPro" id="IPR001525">
    <property type="entry name" value="C5_MeTfrase"/>
</dbReference>
<dbReference type="PROSITE" id="PS00095">
    <property type="entry name" value="C5_MTASE_2"/>
    <property type="match status" value="1"/>
</dbReference>
<dbReference type="GO" id="GO:0032259">
    <property type="term" value="P:methylation"/>
    <property type="evidence" value="ECO:0007669"/>
    <property type="project" value="UniProtKB-KW"/>
</dbReference>
<dbReference type="EMBL" id="BHVQ01000026">
    <property type="protein sequence ID" value="GCA80284.1"/>
    <property type="molecule type" value="Genomic_DNA"/>
</dbReference>
<evidence type="ECO:0000313" key="8">
    <source>
        <dbReference type="EMBL" id="GCA80284.1"/>
    </source>
</evidence>
<protein>
    <recommendedName>
        <fullName evidence="7">Cytosine-specific methyltransferase</fullName>
        <ecNumber evidence="7">2.1.1.37</ecNumber>
    </recommendedName>
</protein>
<accession>A0A5A5RUP8</accession>
<dbReference type="AlphaFoldDB" id="A0A5A5RUP8"/>
<dbReference type="NCBIfam" id="TIGR00675">
    <property type="entry name" value="dcm"/>
    <property type="match status" value="1"/>
</dbReference>
<reference evidence="8 9" key="1">
    <citation type="submission" date="2018-09" db="EMBL/GenBank/DDBJ databases">
        <title>Evolutionary history of phycoerythrin pigmentation in the water bloom-forming cyanobacterium Microcystis aeruginosa.</title>
        <authorList>
            <person name="Tanabe Y."/>
            <person name="Tanabe Y."/>
            <person name="Yamaguchi H."/>
        </authorList>
    </citation>
    <scope>NUCLEOTIDE SEQUENCE [LARGE SCALE GENOMIC DNA]</scope>
    <source>
        <strain evidence="8 9">NIES-2521</strain>
    </source>
</reference>
<evidence type="ECO:0000256" key="1">
    <source>
        <dbReference type="ARBA" id="ARBA00022603"/>
    </source>
</evidence>
<dbReference type="GO" id="GO:0003886">
    <property type="term" value="F:DNA (cytosine-5-)-methyltransferase activity"/>
    <property type="evidence" value="ECO:0007669"/>
    <property type="project" value="UniProtKB-EC"/>
</dbReference>
<evidence type="ECO:0000256" key="4">
    <source>
        <dbReference type="ARBA" id="ARBA00022747"/>
    </source>
</evidence>
<keyword evidence="1 5" id="KW-0489">Methyltransferase</keyword>
<comment type="caution">
    <text evidence="8">The sequence shown here is derived from an EMBL/GenBank/DDBJ whole genome shotgun (WGS) entry which is preliminary data.</text>
</comment>